<evidence type="ECO:0000259" key="1">
    <source>
        <dbReference type="Pfam" id="PF04313"/>
    </source>
</evidence>
<organism evidence="2 3">
    <name type="scientific">Sphingobacterium alimentarium</name>
    <dbReference type="NCBI Taxonomy" id="797292"/>
    <lineage>
        <taxon>Bacteria</taxon>
        <taxon>Pseudomonadati</taxon>
        <taxon>Bacteroidota</taxon>
        <taxon>Sphingobacteriia</taxon>
        <taxon>Sphingobacteriales</taxon>
        <taxon>Sphingobacteriaceae</taxon>
        <taxon>Sphingobacterium</taxon>
    </lineage>
</organism>
<evidence type="ECO:0000313" key="3">
    <source>
        <dbReference type="Proteomes" id="UP000295197"/>
    </source>
</evidence>
<dbReference type="GO" id="GO:0009035">
    <property type="term" value="F:type I site-specific deoxyribonuclease activity"/>
    <property type="evidence" value="ECO:0007669"/>
    <property type="project" value="UniProtKB-EC"/>
</dbReference>
<protein>
    <recommendedName>
        <fullName evidence="1">Restriction endonuclease type I HsdR N-terminal domain-containing protein</fullName>
    </recommendedName>
</protein>
<proteinExistence type="predicted"/>
<dbReference type="AlphaFoldDB" id="A0A4R3VIV8"/>
<dbReference type="Pfam" id="PF04313">
    <property type="entry name" value="HSDR_N"/>
    <property type="match status" value="1"/>
</dbReference>
<dbReference type="GO" id="GO:0005524">
    <property type="term" value="F:ATP binding"/>
    <property type="evidence" value="ECO:0007669"/>
    <property type="project" value="UniProtKB-KW"/>
</dbReference>
<reference evidence="2 3" key="1">
    <citation type="submission" date="2019-03" db="EMBL/GenBank/DDBJ databases">
        <title>Genomic Encyclopedia of Type Strains, Phase IV (KMG-IV): sequencing the most valuable type-strain genomes for metagenomic binning, comparative biology and taxonomic classification.</title>
        <authorList>
            <person name="Goeker M."/>
        </authorList>
    </citation>
    <scope>NUCLEOTIDE SEQUENCE [LARGE SCALE GENOMIC DNA]</scope>
    <source>
        <strain evidence="2 3">DSM 22362</strain>
    </source>
</reference>
<gene>
    <name evidence="2" type="ORF">EDC17_10691</name>
</gene>
<keyword evidence="3" id="KW-1185">Reference proteome</keyword>
<dbReference type="InterPro" id="IPR007409">
    <property type="entry name" value="Restrct_endonuc_type1_HsdR_N"/>
</dbReference>
<accession>A0A4R3VIV8</accession>
<dbReference type="GO" id="GO:0009307">
    <property type="term" value="P:DNA restriction-modification system"/>
    <property type="evidence" value="ECO:0007669"/>
    <property type="project" value="UniProtKB-KW"/>
</dbReference>
<evidence type="ECO:0000313" key="2">
    <source>
        <dbReference type="EMBL" id="TCV05722.1"/>
    </source>
</evidence>
<dbReference type="EMBL" id="SMBZ01000069">
    <property type="protein sequence ID" value="TCV05722.1"/>
    <property type="molecule type" value="Genomic_DNA"/>
</dbReference>
<dbReference type="Proteomes" id="UP000295197">
    <property type="component" value="Unassembled WGS sequence"/>
</dbReference>
<name>A0A4R3VIV8_9SPHI</name>
<dbReference type="GO" id="GO:0003677">
    <property type="term" value="F:DNA binding"/>
    <property type="evidence" value="ECO:0007669"/>
    <property type="project" value="UniProtKB-KW"/>
</dbReference>
<dbReference type="RefSeq" id="WP_207895790.1">
    <property type="nucleotide sequence ID" value="NZ_SMBZ01000069.1"/>
</dbReference>
<comment type="caution">
    <text evidence="2">The sequence shown here is derived from an EMBL/GenBank/DDBJ whole genome shotgun (WGS) entry which is preliminary data.</text>
</comment>
<sequence>MINPIERITPNRIIQLFQEQLGYTYYGNWETREHNSNVEQVILKENLLQRGYSETLANKAVKEVYDAANTNAGSLYDRNKTMYSLLVYSGDVHPVIPGISTQHWVRI</sequence>
<feature type="domain" description="Restriction endonuclease type I HsdR N-terminal" evidence="1">
    <location>
        <begin position="11"/>
        <end position="93"/>
    </location>
</feature>